<feature type="compositionally biased region" description="Basic residues" evidence="1">
    <location>
        <begin position="367"/>
        <end position="376"/>
    </location>
</feature>
<protein>
    <submittedName>
        <fullName evidence="3">Uncharacterized protein</fullName>
    </submittedName>
</protein>
<dbReference type="EMBL" id="MSZU01000076">
    <property type="protein sequence ID" value="OMP87517.1"/>
    <property type="molecule type" value="Genomic_DNA"/>
</dbReference>
<reference evidence="3 5" key="1">
    <citation type="submission" date="2015-03" db="EMBL/GenBank/DDBJ databases">
        <authorList>
            <person name="Morales-Cruz A."/>
            <person name="Amrine K.C."/>
            <person name="Cantu D."/>
        </authorList>
    </citation>
    <scope>NUCLEOTIDE SEQUENCE [LARGE SCALE GENOMIC DNA]</scope>
    <source>
        <strain evidence="3">DS831</strain>
    </source>
</reference>
<dbReference type="InterPro" id="IPR018809">
    <property type="entry name" value="DUF2406"/>
</dbReference>
<feature type="compositionally biased region" description="Low complexity" evidence="1">
    <location>
        <begin position="61"/>
        <end position="72"/>
    </location>
</feature>
<reference evidence="2 7" key="4">
    <citation type="submission" date="2024-02" db="EMBL/GenBank/DDBJ databases">
        <title>De novo assembly and annotation of 12 fungi associated with fruit tree decline syndrome in Ontario, Canada.</title>
        <authorList>
            <person name="Sulman M."/>
            <person name="Ellouze W."/>
            <person name="Ilyukhin E."/>
        </authorList>
    </citation>
    <scope>NUCLEOTIDE SEQUENCE [LARGE SCALE GENOMIC DNA]</scope>
    <source>
        <strain evidence="2 7">FDS-637</strain>
    </source>
</reference>
<evidence type="ECO:0000313" key="4">
    <source>
        <dbReference type="EMBL" id="OMP87517.1"/>
    </source>
</evidence>
<evidence type="ECO:0000313" key="3">
    <source>
        <dbReference type="EMBL" id="KKY23664.1"/>
    </source>
</evidence>
<feature type="compositionally biased region" description="Gly residues" evidence="1">
    <location>
        <begin position="168"/>
        <end position="178"/>
    </location>
</feature>
<keyword evidence="7" id="KW-1185">Reference proteome</keyword>
<comment type="caution">
    <text evidence="3">The sequence shown here is derived from an EMBL/GenBank/DDBJ whole genome shotgun (WGS) entry which is preliminary data.</text>
</comment>
<reference evidence="3 5" key="2">
    <citation type="submission" date="2015-05" db="EMBL/GenBank/DDBJ databases">
        <title>Distinctive expansion of gene families associated with plant cell wall degradation and secondary metabolism in the genomes of grapevine trunk pathogens.</title>
        <authorList>
            <person name="Lawrence D.P."/>
            <person name="Travadon R."/>
            <person name="Rolshausen P.E."/>
            <person name="Baumgartner K."/>
        </authorList>
    </citation>
    <scope>NUCLEOTIDE SEQUENCE [LARGE SCALE GENOMIC DNA]</scope>
    <source>
        <strain evidence="3">DS831</strain>
    </source>
</reference>
<dbReference type="Proteomes" id="UP000190776">
    <property type="component" value="Unassembled WGS sequence"/>
</dbReference>
<dbReference type="Pfam" id="PF10295">
    <property type="entry name" value="DUF2406"/>
    <property type="match status" value="1"/>
</dbReference>
<organism evidence="3 5">
    <name type="scientific">Diplodia seriata</name>
    <dbReference type="NCBI Taxonomy" id="420778"/>
    <lineage>
        <taxon>Eukaryota</taxon>
        <taxon>Fungi</taxon>
        <taxon>Dikarya</taxon>
        <taxon>Ascomycota</taxon>
        <taxon>Pezizomycotina</taxon>
        <taxon>Dothideomycetes</taxon>
        <taxon>Dothideomycetes incertae sedis</taxon>
        <taxon>Botryosphaeriales</taxon>
        <taxon>Botryosphaeriaceae</taxon>
        <taxon>Diplodia</taxon>
    </lineage>
</organism>
<evidence type="ECO:0000313" key="6">
    <source>
        <dbReference type="Proteomes" id="UP000190776"/>
    </source>
</evidence>
<feature type="compositionally biased region" description="Basic and acidic residues" evidence="1">
    <location>
        <begin position="18"/>
        <end position="45"/>
    </location>
</feature>
<feature type="compositionally biased region" description="Low complexity" evidence="1">
    <location>
        <begin position="289"/>
        <end position="303"/>
    </location>
</feature>
<feature type="compositionally biased region" description="Low complexity" evidence="1">
    <location>
        <begin position="144"/>
        <end position="165"/>
    </location>
</feature>
<reference evidence="4 6" key="3">
    <citation type="submission" date="2017-01" db="EMBL/GenBank/DDBJ databases">
        <title>Draft genome sequence of Diplodia seriata F98.1, a fungal species involved in grapevine trunk diseases.</title>
        <authorList>
            <person name="Robert-Siegwald G."/>
            <person name="Vallet J."/>
            <person name="Abou-Mansour E."/>
            <person name="Xu J."/>
            <person name="Rey P."/>
            <person name="Bertsch C."/>
            <person name="Rego C."/>
            <person name="Larignon P."/>
            <person name="Fontaine F."/>
            <person name="Lebrun M.-H."/>
        </authorList>
    </citation>
    <scope>NUCLEOTIDE SEQUENCE [LARGE SCALE GENOMIC DNA]</scope>
    <source>
        <strain evidence="4 6">F98.1</strain>
    </source>
</reference>
<evidence type="ECO:0000313" key="2">
    <source>
        <dbReference type="EMBL" id="KAL0257543.1"/>
    </source>
</evidence>
<name>A0A0G2EMV7_9PEZI</name>
<dbReference type="EMBL" id="JAJVCZ030000008">
    <property type="protein sequence ID" value="KAL0257543.1"/>
    <property type="molecule type" value="Genomic_DNA"/>
</dbReference>
<evidence type="ECO:0000313" key="7">
    <source>
        <dbReference type="Proteomes" id="UP001430584"/>
    </source>
</evidence>
<accession>A0A0G2EMV7</accession>
<sequence length="376" mass="40731">MEYHTNQRPRSKSGFSFKSEKSDKSHGSDRVHRPKIKDLHESNAEKHRRQLSGTSKANPNAAMEEAQPIAAALEAPTLGSLRAISHTDVDGSPIPEPDLSNPTRSRWERPLDTIRKFEAQIDGEYKRRTGGARTDVESVADFSGYTSRRSSYYGGNGNNRYSSSTANGYGGGGGGYYGGRNPASPRPAEDAYMPTPVAGPGRNRFGQRLQQELMPPRPPAHNQGLYPSHSYQQSRDTVNTGFSNSSGEAYGNHTDPSSENSSIERMPPVQKPDLGEQYGFNGFGGSPVADGYDYNANGYYDQQGYAGAPAVGAEPPYSKSQAPLPPVPAHDSVNGAPKMGDGPPQQPIAAAPARRPVANGDGEKRKSWFKRRFSKD</sequence>
<gene>
    <name evidence="4" type="ORF">BK809_0007604</name>
    <name evidence="2" type="ORF">SLS55_008357</name>
    <name evidence="3" type="ORF">UCDDS831_g02885</name>
</gene>
<dbReference type="Proteomes" id="UP000034182">
    <property type="component" value="Unassembled WGS sequence"/>
</dbReference>
<proteinExistence type="predicted"/>
<feature type="compositionally biased region" description="Polar residues" evidence="1">
    <location>
        <begin position="254"/>
        <end position="263"/>
    </location>
</feature>
<feature type="region of interest" description="Disordered" evidence="1">
    <location>
        <begin position="1"/>
        <end position="112"/>
    </location>
</feature>
<dbReference type="Proteomes" id="UP001430584">
    <property type="component" value="Unassembled WGS sequence"/>
</dbReference>
<feature type="compositionally biased region" description="Low complexity" evidence="1">
    <location>
        <begin position="347"/>
        <end position="358"/>
    </location>
</feature>
<dbReference type="EMBL" id="LAQI01000065">
    <property type="protein sequence ID" value="KKY23664.1"/>
    <property type="molecule type" value="Genomic_DNA"/>
</dbReference>
<feature type="compositionally biased region" description="Polar residues" evidence="1">
    <location>
        <begin position="229"/>
        <end position="247"/>
    </location>
</feature>
<evidence type="ECO:0000256" key="1">
    <source>
        <dbReference type="SAM" id="MobiDB-lite"/>
    </source>
</evidence>
<dbReference type="OrthoDB" id="5330253at2759"/>
<dbReference type="PANTHER" id="PTHR28186">
    <property type="entry name" value="MEIOTICALLY UP-REGULATED GENE 9 PROTEIN"/>
    <property type="match status" value="1"/>
</dbReference>
<dbReference type="AlphaFoldDB" id="A0A0G2EMV7"/>
<feature type="region of interest" description="Disordered" evidence="1">
    <location>
        <begin position="144"/>
        <end position="376"/>
    </location>
</feature>
<dbReference type="PANTHER" id="PTHR28186:SF1">
    <property type="entry name" value="MEIOTICALLY UP-REGULATED GENE 9 PROTEIN"/>
    <property type="match status" value="1"/>
</dbReference>
<evidence type="ECO:0000313" key="5">
    <source>
        <dbReference type="Proteomes" id="UP000034182"/>
    </source>
</evidence>